<dbReference type="STRING" id="631454.N177_0557"/>
<evidence type="ECO:0000313" key="4">
    <source>
        <dbReference type="EMBL" id="ESR26773.1"/>
    </source>
</evidence>
<reference evidence="4 5" key="1">
    <citation type="journal article" date="2014" name="Genome Announc.">
        <title>Draft Genome Sequence of Lutibaculum baratangense Strain AMV1T, Isolated from a Mud Volcano in Andamans, India.</title>
        <authorList>
            <person name="Singh A."/>
            <person name="Sreenivas A."/>
            <person name="Sathyanarayana Reddy G."/>
            <person name="Pinnaka A.K."/>
            <person name="Shivaji S."/>
        </authorList>
    </citation>
    <scope>NUCLEOTIDE SEQUENCE [LARGE SCALE GENOMIC DNA]</scope>
    <source>
        <strain evidence="4 5">AMV1</strain>
    </source>
</reference>
<protein>
    <recommendedName>
        <fullName evidence="3">N-acetyltransferase domain-containing protein</fullName>
    </recommendedName>
</protein>
<dbReference type="EMBL" id="AWXZ01000013">
    <property type="protein sequence ID" value="ESR26773.1"/>
    <property type="molecule type" value="Genomic_DNA"/>
</dbReference>
<feature type="domain" description="N-acetyltransferase" evidence="3">
    <location>
        <begin position="26"/>
        <end position="189"/>
    </location>
</feature>
<dbReference type="Pfam" id="PF00583">
    <property type="entry name" value="Acetyltransf_1"/>
    <property type="match status" value="1"/>
</dbReference>
<dbReference type="PROSITE" id="PS51186">
    <property type="entry name" value="GNAT"/>
    <property type="match status" value="1"/>
</dbReference>
<dbReference type="InterPro" id="IPR000182">
    <property type="entry name" value="GNAT_dom"/>
</dbReference>
<keyword evidence="5" id="KW-1185">Reference proteome</keyword>
<dbReference type="Gene3D" id="3.40.630.30">
    <property type="match status" value="1"/>
</dbReference>
<dbReference type="AlphaFoldDB" id="V4TLV5"/>
<evidence type="ECO:0000256" key="2">
    <source>
        <dbReference type="ARBA" id="ARBA00023315"/>
    </source>
</evidence>
<comment type="caution">
    <text evidence="4">The sequence shown here is derived from an EMBL/GenBank/DDBJ whole genome shotgun (WGS) entry which is preliminary data.</text>
</comment>
<evidence type="ECO:0000259" key="3">
    <source>
        <dbReference type="PROSITE" id="PS51186"/>
    </source>
</evidence>
<dbReference type="GO" id="GO:0016747">
    <property type="term" value="F:acyltransferase activity, transferring groups other than amino-acyl groups"/>
    <property type="evidence" value="ECO:0007669"/>
    <property type="project" value="InterPro"/>
</dbReference>
<gene>
    <name evidence="4" type="ORF">N177_0557</name>
</gene>
<sequence>MPLAQRVGTRAIARPLLVTLAVFPMATIRHASLRDADELPEIERSSGEIYRGVPGLEWIADDDVQSAELHRRLITEGVAFVAEEELRGRVGFLNGELAPDGLHIWQLAVHPACQRRGIGRRLIEAAETLAASRGANALTLTTFRDVPWNEPYYRRLGFRTLPASEVGSRLRLILQKERQGGLPMDRRCAMMKRL</sequence>
<dbReference type="PANTHER" id="PTHR43800">
    <property type="entry name" value="PEPTIDYL-LYSINE N-ACETYLTRANSFERASE YJAB"/>
    <property type="match status" value="1"/>
</dbReference>
<proteinExistence type="predicted"/>
<evidence type="ECO:0000313" key="5">
    <source>
        <dbReference type="Proteomes" id="UP000017819"/>
    </source>
</evidence>
<organism evidence="4 5">
    <name type="scientific">Lutibaculum baratangense AMV1</name>
    <dbReference type="NCBI Taxonomy" id="631454"/>
    <lineage>
        <taxon>Bacteria</taxon>
        <taxon>Pseudomonadati</taxon>
        <taxon>Pseudomonadota</taxon>
        <taxon>Alphaproteobacteria</taxon>
        <taxon>Hyphomicrobiales</taxon>
        <taxon>Tepidamorphaceae</taxon>
        <taxon>Lutibaculum</taxon>
    </lineage>
</organism>
<dbReference type="Proteomes" id="UP000017819">
    <property type="component" value="Unassembled WGS sequence"/>
</dbReference>
<dbReference type="eggNOG" id="COG0456">
    <property type="taxonomic scope" value="Bacteria"/>
</dbReference>
<keyword evidence="2" id="KW-0012">Acyltransferase</keyword>
<dbReference type="PANTHER" id="PTHR43800:SF1">
    <property type="entry name" value="PEPTIDYL-LYSINE N-ACETYLTRANSFERASE YJAB"/>
    <property type="match status" value="1"/>
</dbReference>
<dbReference type="SUPFAM" id="SSF55729">
    <property type="entry name" value="Acyl-CoA N-acyltransferases (Nat)"/>
    <property type="match status" value="1"/>
</dbReference>
<accession>V4TLV5</accession>
<keyword evidence="1" id="KW-0808">Transferase</keyword>
<name>V4TLV5_9HYPH</name>
<dbReference type="InterPro" id="IPR016181">
    <property type="entry name" value="Acyl_CoA_acyltransferase"/>
</dbReference>
<evidence type="ECO:0000256" key="1">
    <source>
        <dbReference type="ARBA" id="ARBA00022679"/>
    </source>
</evidence>
<dbReference type="CDD" id="cd04301">
    <property type="entry name" value="NAT_SF"/>
    <property type="match status" value="1"/>
</dbReference>